<evidence type="ECO:0000313" key="3">
    <source>
        <dbReference type="Proteomes" id="UP000054725"/>
    </source>
</evidence>
<keyword evidence="3" id="KW-1185">Reference proteome</keyword>
<dbReference type="AlphaFoldDB" id="A0A0W0WKQ7"/>
<dbReference type="EMBL" id="LNYO01000024">
    <property type="protein sequence ID" value="KTD32906.1"/>
    <property type="molecule type" value="Genomic_DNA"/>
</dbReference>
<gene>
    <name evidence="2" type="ORF">Lnau_2554</name>
</gene>
<name>A0A0W0WKQ7_9GAMM</name>
<feature type="region of interest" description="Disordered" evidence="1">
    <location>
        <begin position="177"/>
        <end position="202"/>
    </location>
</feature>
<organism evidence="2 3">
    <name type="scientific">Legionella nautarum</name>
    <dbReference type="NCBI Taxonomy" id="45070"/>
    <lineage>
        <taxon>Bacteria</taxon>
        <taxon>Pseudomonadati</taxon>
        <taxon>Pseudomonadota</taxon>
        <taxon>Gammaproteobacteria</taxon>
        <taxon>Legionellales</taxon>
        <taxon>Legionellaceae</taxon>
        <taxon>Legionella</taxon>
    </lineage>
</organism>
<protein>
    <submittedName>
        <fullName evidence="2">Uncharacterized protein</fullName>
    </submittedName>
</protein>
<dbReference type="Proteomes" id="UP000054725">
    <property type="component" value="Unassembled WGS sequence"/>
</dbReference>
<proteinExistence type="predicted"/>
<dbReference type="OrthoDB" id="9994648at2"/>
<feature type="compositionally biased region" description="Basic and acidic residues" evidence="1">
    <location>
        <begin position="185"/>
        <end position="202"/>
    </location>
</feature>
<comment type="caution">
    <text evidence="2">The sequence shown here is derived from an EMBL/GenBank/DDBJ whole genome shotgun (WGS) entry which is preliminary data.</text>
</comment>
<evidence type="ECO:0000313" key="2">
    <source>
        <dbReference type="EMBL" id="KTD32906.1"/>
    </source>
</evidence>
<sequence length="307" mass="35227">MHAKFEIRTPSHRLPALSSSKQVDRDNFYLARYGAGEKTHLLIRRSTSFNQIRELPESQTTVDLSYTVPQNKVRELPKNITCVGFATNYFGRNINKPEFWEILLDTIQALPKSVKWIDFGFIHLSQEQAIEMEKVIKQIPEHIKAYWLVLPMYEASCSIPESTKECYEMISRTSPFSNNNPTVEMDERVSVEEPETREKEPEIDEREARIVRHHMGFTFLLSNTPKGPKPKRKIDEILLNGEKEVETHEKEVEMGETNTKKAKLIAPIGSELGLEGCSPNGCPSSFFYNNQGKENETTIPTIPFSFS</sequence>
<accession>A0A0W0WKQ7</accession>
<reference evidence="2 3" key="1">
    <citation type="submission" date="2015-11" db="EMBL/GenBank/DDBJ databases">
        <title>Genomic analysis of 38 Legionella species identifies large and diverse effector repertoires.</title>
        <authorList>
            <person name="Burstein D."/>
            <person name="Amaro F."/>
            <person name="Zusman T."/>
            <person name="Lifshitz Z."/>
            <person name="Cohen O."/>
            <person name="Gilbert J.A."/>
            <person name="Pupko T."/>
            <person name="Shuman H.A."/>
            <person name="Segal G."/>
        </authorList>
    </citation>
    <scope>NUCLEOTIDE SEQUENCE [LARGE SCALE GENOMIC DNA]</scope>
    <source>
        <strain evidence="2 3">ATCC 49506</strain>
    </source>
</reference>
<evidence type="ECO:0000256" key="1">
    <source>
        <dbReference type="SAM" id="MobiDB-lite"/>
    </source>
</evidence>
<dbReference type="PATRIC" id="fig|45070.6.peg.2695"/>